<evidence type="ECO:0000259" key="4">
    <source>
        <dbReference type="PROSITE" id="PS50862"/>
    </source>
</evidence>
<organism evidence="5 6">
    <name type="scientific">Geomobilimonas luticola</name>
    <dbReference type="NCBI Taxonomy" id="1114878"/>
    <lineage>
        <taxon>Bacteria</taxon>
        <taxon>Pseudomonadati</taxon>
        <taxon>Thermodesulfobacteriota</taxon>
        <taxon>Desulfuromonadia</taxon>
        <taxon>Geobacterales</taxon>
        <taxon>Geobacteraceae</taxon>
        <taxon>Geomobilimonas</taxon>
    </lineage>
</organism>
<dbReference type="Pfam" id="PF00152">
    <property type="entry name" value="tRNA-synt_2"/>
    <property type="match status" value="1"/>
</dbReference>
<evidence type="ECO:0000256" key="1">
    <source>
        <dbReference type="ARBA" id="ARBA00022598"/>
    </source>
</evidence>
<dbReference type="InterPro" id="IPR045864">
    <property type="entry name" value="aa-tRNA-synth_II/BPL/LPL"/>
</dbReference>
<dbReference type="Proteomes" id="UP000756860">
    <property type="component" value="Unassembled WGS sequence"/>
</dbReference>
<sequence>MNGNWSLAARRNALTARAAIIQEIRRFFVEGGYLEVETPLRIPAPAPEAHIDAIPADGWFLQTSPELCMKRMLAAGYDRLFQVCRCWRAEERGRLHLSEFTMLEWYRANADYRDIMTDCEGLVRALAASLARGNAIRYRGNTIELAGEWERLTVREAFDRYSEISMEEALALDRFDEIMVESIEPKLGMERPTFIHDYPASRGALARLKADDSSVAERFELYIGGLELANAFSELNDPVEQRRRFEQEAALRGELRRQVYPLSEPFLAELATMPPSAGIALGVDRLVMVLLDAARIDDVVAFTPEEL</sequence>
<dbReference type="InterPro" id="IPR006195">
    <property type="entry name" value="aa-tRNA-synth_II"/>
</dbReference>
<feature type="domain" description="Aminoacyl-transfer RNA synthetases class-II family profile" evidence="4">
    <location>
        <begin position="17"/>
        <end position="304"/>
    </location>
</feature>
<proteinExistence type="predicted"/>
<keyword evidence="1" id="KW-0436">Ligase</keyword>
<name>A0ABS5SHS4_9BACT</name>
<keyword evidence="2" id="KW-0547">Nucleotide-binding</keyword>
<dbReference type="PROSITE" id="PS50862">
    <property type="entry name" value="AA_TRNA_LIGASE_II"/>
    <property type="match status" value="1"/>
</dbReference>
<dbReference type="EMBL" id="JAHCVK010000007">
    <property type="protein sequence ID" value="MBT0654134.1"/>
    <property type="molecule type" value="Genomic_DNA"/>
</dbReference>
<dbReference type="Gene3D" id="3.30.930.10">
    <property type="entry name" value="Bira Bifunctional Protein, Domain 2"/>
    <property type="match status" value="1"/>
</dbReference>
<dbReference type="PANTHER" id="PTHR42918:SF6">
    <property type="entry name" value="ELONGATION FACTOR P--(R)-BETA-LYSINE LIGASE"/>
    <property type="match status" value="1"/>
</dbReference>
<evidence type="ECO:0000256" key="2">
    <source>
        <dbReference type="ARBA" id="ARBA00022741"/>
    </source>
</evidence>
<gene>
    <name evidence="5" type="primary">genX</name>
    <name evidence="5" type="ORF">KI810_13805</name>
</gene>
<keyword evidence="6" id="KW-1185">Reference proteome</keyword>
<dbReference type="RefSeq" id="WP_214176140.1">
    <property type="nucleotide sequence ID" value="NZ_JAHCVK010000007.1"/>
</dbReference>
<reference evidence="5 6" key="1">
    <citation type="submission" date="2021-05" db="EMBL/GenBank/DDBJ databases">
        <title>The draft genome of Geobacter luticola JCM 17780.</title>
        <authorList>
            <person name="Xu Z."/>
            <person name="Masuda Y."/>
            <person name="Itoh H."/>
            <person name="Senoo K."/>
        </authorList>
    </citation>
    <scope>NUCLEOTIDE SEQUENCE [LARGE SCALE GENOMIC DNA]</scope>
    <source>
        <strain evidence="5 6">JCM 17780</strain>
    </source>
</reference>
<keyword evidence="3" id="KW-0067">ATP-binding</keyword>
<evidence type="ECO:0000313" key="6">
    <source>
        <dbReference type="Proteomes" id="UP000756860"/>
    </source>
</evidence>
<accession>A0ABS5SHS4</accession>
<dbReference type="PANTHER" id="PTHR42918">
    <property type="entry name" value="LYSYL-TRNA SYNTHETASE"/>
    <property type="match status" value="1"/>
</dbReference>
<dbReference type="NCBIfam" id="TIGR00462">
    <property type="entry name" value="genX"/>
    <property type="match status" value="1"/>
</dbReference>
<dbReference type="SUPFAM" id="SSF55681">
    <property type="entry name" value="Class II aaRS and biotin synthetases"/>
    <property type="match status" value="1"/>
</dbReference>
<evidence type="ECO:0000313" key="5">
    <source>
        <dbReference type="EMBL" id="MBT0654134.1"/>
    </source>
</evidence>
<protein>
    <submittedName>
        <fullName evidence="5">EF-P lysine aminoacylase GenX</fullName>
    </submittedName>
</protein>
<comment type="caution">
    <text evidence="5">The sequence shown here is derived from an EMBL/GenBank/DDBJ whole genome shotgun (WGS) entry which is preliminary data.</text>
</comment>
<evidence type="ECO:0000256" key="3">
    <source>
        <dbReference type="ARBA" id="ARBA00022840"/>
    </source>
</evidence>
<dbReference type="InterPro" id="IPR004525">
    <property type="entry name" value="EpmA"/>
</dbReference>
<dbReference type="InterPro" id="IPR004364">
    <property type="entry name" value="Aa-tRNA-synt_II"/>
</dbReference>